<evidence type="ECO:0000313" key="2">
    <source>
        <dbReference type="EMBL" id="MBB5264382.1"/>
    </source>
</evidence>
<feature type="compositionally biased region" description="Basic and acidic residues" evidence="1">
    <location>
        <begin position="84"/>
        <end position="93"/>
    </location>
</feature>
<proteinExistence type="predicted"/>
<dbReference type="RefSeq" id="WP_183772935.1">
    <property type="nucleotide sequence ID" value="NZ_CAWVEG010000002.1"/>
</dbReference>
<dbReference type="EMBL" id="JACHFW010000004">
    <property type="protein sequence ID" value="MBB5264382.1"/>
    <property type="molecule type" value="Genomic_DNA"/>
</dbReference>
<reference evidence="2 3" key="1">
    <citation type="submission" date="2020-08" db="EMBL/GenBank/DDBJ databases">
        <title>Genomic Encyclopedia of Type Strains, Phase IV (KMG-IV): sequencing the most valuable type-strain genomes for metagenomic binning, comparative biology and taxonomic classification.</title>
        <authorList>
            <person name="Goeker M."/>
        </authorList>
    </citation>
    <scope>NUCLEOTIDE SEQUENCE [LARGE SCALE GENOMIC DNA]</scope>
    <source>
        <strain evidence="2 3">DSM 106146</strain>
    </source>
</reference>
<keyword evidence="3" id="KW-1185">Reference proteome</keyword>
<protein>
    <submittedName>
        <fullName evidence="2">Polyhydroxyalkanoate synthesis regulator phasin</fullName>
    </submittedName>
</protein>
<accession>A0A7W8M5C5</accession>
<gene>
    <name evidence="2" type="ORF">HNP82_001493</name>
</gene>
<dbReference type="Proteomes" id="UP000543642">
    <property type="component" value="Unassembled WGS sequence"/>
</dbReference>
<comment type="caution">
    <text evidence="2">The sequence shown here is derived from an EMBL/GenBank/DDBJ whole genome shotgun (WGS) entry which is preliminary data.</text>
</comment>
<feature type="region of interest" description="Disordered" evidence="1">
    <location>
        <begin position="84"/>
        <end position="137"/>
    </location>
</feature>
<sequence>MELSDGLKKVFLAGVGAVATTAEAAKDLVDNLVTKGELTVEQGKVLNEELRRNAKKKVNDHVTVNIIREYKDVMKAVDHMTKEERDQLRERLNAADAEETSDDNTADNSIEPESCDNPSAADDPEASDVAKDEAAPQ</sequence>
<feature type="compositionally biased region" description="Acidic residues" evidence="1">
    <location>
        <begin position="96"/>
        <end position="105"/>
    </location>
</feature>
<evidence type="ECO:0000313" key="3">
    <source>
        <dbReference type="Proteomes" id="UP000543642"/>
    </source>
</evidence>
<dbReference type="AlphaFoldDB" id="A0A7W8M5C5"/>
<name>A0A7W8M5C5_9FIRM</name>
<organism evidence="2 3">
    <name type="scientific">Catenibacillus scindens</name>
    <dbReference type="NCBI Taxonomy" id="673271"/>
    <lineage>
        <taxon>Bacteria</taxon>
        <taxon>Bacillati</taxon>
        <taxon>Bacillota</taxon>
        <taxon>Clostridia</taxon>
        <taxon>Lachnospirales</taxon>
        <taxon>Lachnospiraceae</taxon>
        <taxon>Catenibacillus</taxon>
    </lineage>
</organism>
<evidence type="ECO:0000256" key="1">
    <source>
        <dbReference type="SAM" id="MobiDB-lite"/>
    </source>
</evidence>
<feature type="compositionally biased region" description="Basic and acidic residues" evidence="1">
    <location>
        <begin position="128"/>
        <end position="137"/>
    </location>
</feature>